<dbReference type="InterPro" id="IPR037459">
    <property type="entry name" value="RhgT-like"/>
</dbReference>
<protein>
    <submittedName>
        <fullName evidence="5">Lysophospholipase L1</fullName>
    </submittedName>
</protein>
<dbReference type="AlphaFoldDB" id="A0A1H4ARB2"/>
<keyword evidence="3" id="KW-1133">Transmembrane helix</keyword>
<dbReference type="Pfam" id="PF13472">
    <property type="entry name" value="Lipase_GDSL_2"/>
    <property type="match status" value="1"/>
</dbReference>
<dbReference type="Gene3D" id="3.40.50.1110">
    <property type="entry name" value="SGNH hydrolase"/>
    <property type="match status" value="1"/>
</dbReference>
<organism evidence="5 6">
    <name type="scientific">Arachidicoccus rhizosphaerae</name>
    <dbReference type="NCBI Taxonomy" id="551991"/>
    <lineage>
        <taxon>Bacteria</taxon>
        <taxon>Pseudomonadati</taxon>
        <taxon>Bacteroidota</taxon>
        <taxon>Chitinophagia</taxon>
        <taxon>Chitinophagales</taxon>
        <taxon>Chitinophagaceae</taxon>
        <taxon>Arachidicoccus</taxon>
    </lineage>
</organism>
<comment type="similarity">
    <text evidence="1">Belongs to the 'GDSL' lipolytic enzyme family.</text>
</comment>
<feature type="domain" description="SGNH hydrolase-type esterase" evidence="4">
    <location>
        <begin position="52"/>
        <end position="245"/>
    </location>
</feature>
<dbReference type="STRING" id="551991.SAMN05192529_11627"/>
<keyword evidence="2" id="KW-0378">Hydrolase</keyword>
<evidence type="ECO:0000259" key="4">
    <source>
        <dbReference type="Pfam" id="PF13472"/>
    </source>
</evidence>
<keyword evidence="6" id="KW-1185">Reference proteome</keyword>
<reference evidence="5 6" key="1">
    <citation type="submission" date="2016-10" db="EMBL/GenBank/DDBJ databases">
        <authorList>
            <person name="de Groot N.N."/>
        </authorList>
    </citation>
    <scope>NUCLEOTIDE SEQUENCE [LARGE SCALE GENOMIC DNA]</scope>
    <source>
        <strain evidence="5 6">Vu-144</strain>
    </source>
</reference>
<keyword evidence="3" id="KW-0812">Transmembrane</keyword>
<dbReference type="CDD" id="cd01821">
    <property type="entry name" value="Rhamnogalacturan_acetylesterase_like"/>
    <property type="match status" value="1"/>
</dbReference>
<dbReference type="InterPro" id="IPR013830">
    <property type="entry name" value="SGNH_hydro"/>
</dbReference>
<evidence type="ECO:0000256" key="3">
    <source>
        <dbReference type="SAM" id="Phobius"/>
    </source>
</evidence>
<dbReference type="GO" id="GO:0016788">
    <property type="term" value="F:hydrolase activity, acting on ester bonds"/>
    <property type="evidence" value="ECO:0007669"/>
    <property type="project" value="UniProtKB-ARBA"/>
</dbReference>
<evidence type="ECO:0000256" key="1">
    <source>
        <dbReference type="ARBA" id="ARBA00008668"/>
    </source>
</evidence>
<dbReference type="Proteomes" id="UP000199041">
    <property type="component" value="Unassembled WGS sequence"/>
</dbReference>
<dbReference type="EMBL" id="FNQY01000016">
    <property type="protein sequence ID" value="SEA38416.1"/>
    <property type="molecule type" value="Genomic_DNA"/>
</dbReference>
<dbReference type="RefSeq" id="WP_244518917.1">
    <property type="nucleotide sequence ID" value="NZ_FNQY01000016.1"/>
</dbReference>
<keyword evidence="3" id="KW-0472">Membrane</keyword>
<gene>
    <name evidence="5" type="ORF">SAMN05192529_11627</name>
</gene>
<evidence type="ECO:0000256" key="2">
    <source>
        <dbReference type="ARBA" id="ARBA00022801"/>
    </source>
</evidence>
<sequence>MTKISRQRFNNVFFKSKGSALFRGRNIIILALLMTCMSFTWLLQHKTTIYMIGDSTMADKAVRAYPETGWGMPFHYMFDSTVVVDNRAQNGRSTSTFIAEGRWKDVLKTLSKGDYVFIEFGHNDEVPTKRSYTPAPQFVANLKTFIQDTREKGATPVLLTPVARRHFDSSGRLIDTHPVYGPLVIKTAREEQVDLIDLEKLSMDLLKKMGPETSKLLYNQLEPGEHPHYPKGVHDDTHFNELGARKMAEMVLHQLVELQLPIAQHLSPKR</sequence>
<proteinExistence type="inferred from homology"/>
<evidence type="ECO:0000313" key="6">
    <source>
        <dbReference type="Proteomes" id="UP000199041"/>
    </source>
</evidence>
<accession>A0A1H4ARB2</accession>
<evidence type="ECO:0000313" key="5">
    <source>
        <dbReference type="EMBL" id="SEA38416.1"/>
    </source>
</evidence>
<dbReference type="PANTHER" id="PTHR43695">
    <property type="entry name" value="PUTATIVE (AFU_ORTHOLOGUE AFUA_2G17250)-RELATED"/>
    <property type="match status" value="1"/>
</dbReference>
<dbReference type="InterPro" id="IPR036514">
    <property type="entry name" value="SGNH_hydro_sf"/>
</dbReference>
<dbReference type="PANTHER" id="PTHR43695:SF1">
    <property type="entry name" value="RHAMNOGALACTURONAN ACETYLESTERASE"/>
    <property type="match status" value="1"/>
</dbReference>
<dbReference type="SUPFAM" id="SSF52266">
    <property type="entry name" value="SGNH hydrolase"/>
    <property type="match status" value="1"/>
</dbReference>
<feature type="transmembrane region" description="Helical" evidence="3">
    <location>
        <begin position="21"/>
        <end position="43"/>
    </location>
</feature>
<name>A0A1H4ARB2_9BACT</name>